<feature type="domain" description="Fibronectin type-III" evidence="2">
    <location>
        <begin position="41"/>
        <end position="111"/>
    </location>
</feature>
<dbReference type="SUPFAM" id="SSF49265">
    <property type="entry name" value="Fibronectin type III"/>
    <property type="match status" value="2"/>
</dbReference>
<gene>
    <name evidence="3" type="ORF">BRAFLDRAFT_236096</name>
</gene>
<dbReference type="PANTHER" id="PTHR46708">
    <property type="entry name" value="TENASCIN"/>
    <property type="match status" value="1"/>
</dbReference>
<dbReference type="CDD" id="cd00063">
    <property type="entry name" value="FN3"/>
    <property type="match status" value="1"/>
</dbReference>
<evidence type="ECO:0000259" key="2">
    <source>
        <dbReference type="PROSITE" id="PS50853"/>
    </source>
</evidence>
<dbReference type="PANTHER" id="PTHR46708:SF2">
    <property type="entry name" value="FIBRONECTIN TYPE-III DOMAIN-CONTAINING PROTEIN"/>
    <property type="match status" value="1"/>
</dbReference>
<dbReference type="Pfam" id="PF00041">
    <property type="entry name" value="fn3"/>
    <property type="match status" value="1"/>
</dbReference>
<feature type="non-terminal residue" evidence="3">
    <location>
        <position position="111"/>
    </location>
</feature>
<dbReference type="InterPro" id="IPR003961">
    <property type="entry name" value="FN3_dom"/>
</dbReference>
<dbReference type="STRING" id="7739.C3YNZ1"/>
<dbReference type="PROSITE" id="PS50853">
    <property type="entry name" value="FN3"/>
    <property type="match status" value="1"/>
</dbReference>
<dbReference type="eggNOG" id="KOG1225">
    <property type="taxonomic scope" value="Eukaryota"/>
</dbReference>
<protein>
    <recommendedName>
        <fullName evidence="2">Fibronectin type-III domain-containing protein</fullName>
    </recommendedName>
</protein>
<reference evidence="3" key="1">
    <citation type="journal article" date="2008" name="Nature">
        <title>The amphioxus genome and the evolution of the chordate karyotype.</title>
        <authorList>
            <consortium name="US DOE Joint Genome Institute (JGI-PGF)"/>
            <person name="Putnam N.H."/>
            <person name="Butts T."/>
            <person name="Ferrier D.E.K."/>
            <person name="Furlong R.F."/>
            <person name="Hellsten U."/>
            <person name="Kawashima T."/>
            <person name="Robinson-Rechavi M."/>
            <person name="Shoguchi E."/>
            <person name="Terry A."/>
            <person name="Yu J.-K."/>
            <person name="Benito-Gutierrez E.L."/>
            <person name="Dubchak I."/>
            <person name="Garcia-Fernandez J."/>
            <person name="Gibson-Brown J.J."/>
            <person name="Grigoriev I.V."/>
            <person name="Horton A.C."/>
            <person name="de Jong P.J."/>
            <person name="Jurka J."/>
            <person name="Kapitonov V.V."/>
            <person name="Kohara Y."/>
            <person name="Kuroki Y."/>
            <person name="Lindquist E."/>
            <person name="Lucas S."/>
            <person name="Osoegawa K."/>
            <person name="Pennacchio L.A."/>
            <person name="Salamov A.A."/>
            <person name="Satou Y."/>
            <person name="Sauka-Spengler T."/>
            <person name="Schmutz J."/>
            <person name="Shin-I T."/>
            <person name="Toyoda A."/>
            <person name="Bronner-Fraser M."/>
            <person name="Fujiyama A."/>
            <person name="Holland L.Z."/>
            <person name="Holland P.W.H."/>
            <person name="Satoh N."/>
            <person name="Rokhsar D.S."/>
        </authorList>
    </citation>
    <scope>NUCLEOTIDE SEQUENCE [LARGE SCALE GENOMIC DNA]</scope>
    <source>
        <strain evidence="3">S238N-H82</strain>
        <tissue evidence="3">Testes</tissue>
    </source>
</reference>
<keyword evidence="1" id="KW-0677">Repeat</keyword>
<dbReference type="InParanoid" id="C3YNZ1"/>
<organism>
    <name type="scientific">Branchiostoma floridae</name>
    <name type="common">Florida lancelet</name>
    <name type="synonym">Amphioxus</name>
    <dbReference type="NCBI Taxonomy" id="7739"/>
    <lineage>
        <taxon>Eukaryota</taxon>
        <taxon>Metazoa</taxon>
        <taxon>Chordata</taxon>
        <taxon>Cephalochordata</taxon>
        <taxon>Leptocardii</taxon>
        <taxon>Amphioxiformes</taxon>
        <taxon>Branchiostomatidae</taxon>
        <taxon>Branchiostoma</taxon>
    </lineage>
</organism>
<dbReference type="EMBL" id="GG666536">
    <property type="protein sequence ID" value="EEN57990.1"/>
    <property type="molecule type" value="Genomic_DNA"/>
</dbReference>
<accession>C3YNZ1</accession>
<sequence length="111" mass="11689">MEQASFSGLQPGTLYRVEITAATIDSESEPTVLNVTTDTDPPTALTVGETATSSVEISWTPPVATLQSYRLERTNALGQTLPNVIIPSGSTQFSVTGLTPAMSYNISLIAV</sequence>
<dbReference type="InterPro" id="IPR050991">
    <property type="entry name" value="ECM_Regulatory_Proteins"/>
</dbReference>
<dbReference type="InterPro" id="IPR036116">
    <property type="entry name" value="FN3_sf"/>
</dbReference>
<evidence type="ECO:0000313" key="3">
    <source>
        <dbReference type="EMBL" id="EEN57990.1"/>
    </source>
</evidence>
<dbReference type="AlphaFoldDB" id="C3YNZ1"/>
<evidence type="ECO:0000256" key="1">
    <source>
        <dbReference type="ARBA" id="ARBA00022737"/>
    </source>
</evidence>
<dbReference type="SMART" id="SM00060">
    <property type="entry name" value="FN3"/>
    <property type="match status" value="1"/>
</dbReference>
<name>C3YNZ1_BRAFL</name>
<dbReference type="InterPro" id="IPR013783">
    <property type="entry name" value="Ig-like_fold"/>
</dbReference>
<proteinExistence type="predicted"/>
<dbReference type="Gene3D" id="2.60.40.10">
    <property type="entry name" value="Immunoglobulins"/>
    <property type="match status" value="2"/>
</dbReference>